<dbReference type="OrthoDB" id="275382at2759"/>
<reference evidence="2 3" key="1">
    <citation type="journal article" date="2014" name="Genome Announc.">
        <title>Trypanosoma cruzi Clone Dm28c Draft Genome Sequence.</title>
        <authorList>
            <person name="Grisard E.C."/>
            <person name="Teixeira S.M."/>
            <person name="de Almeida L.G."/>
            <person name="Stoco P.H."/>
            <person name="Gerber A.L."/>
            <person name="Talavera-Lopez C."/>
            <person name="Lima O.C."/>
            <person name="Andersson B."/>
            <person name="de Vasconcelos A.T."/>
        </authorList>
    </citation>
    <scope>NUCLEOTIDE SEQUENCE [LARGE SCALE GENOMIC DNA]</scope>
    <source>
        <strain evidence="2 3">Dm28c</strain>
    </source>
</reference>
<name>V5BMQ0_TRYCR</name>
<dbReference type="EMBL" id="AYLP01000031">
    <property type="protein sequence ID" value="ESS67452.1"/>
    <property type="molecule type" value="Genomic_DNA"/>
</dbReference>
<proteinExistence type="predicted"/>
<dbReference type="InterPro" id="IPR011990">
    <property type="entry name" value="TPR-like_helical_dom_sf"/>
</dbReference>
<dbReference type="Gene3D" id="1.25.40.10">
    <property type="entry name" value="Tetratricopeptide repeat domain"/>
    <property type="match status" value="2"/>
</dbReference>
<evidence type="ECO:0000313" key="2">
    <source>
        <dbReference type="EMBL" id="ESS67452.1"/>
    </source>
</evidence>
<keyword evidence="1" id="KW-1133">Transmembrane helix</keyword>
<dbReference type="Proteomes" id="UP000017861">
    <property type="component" value="Unassembled WGS sequence"/>
</dbReference>
<feature type="transmembrane region" description="Helical" evidence="1">
    <location>
        <begin position="33"/>
        <end position="52"/>
    </location>
</feature>
<protein>
    <submittedName>
        <fullName evidence="2">Protein transport protein Sec23A</fullName>
    </submittedName>
</protein>
<sequence length="715" mass="81104">MCLSLSPFLSLSLYIYIYLYICGCAAKDSHFFFFFYCLFIAVCSFSLGMFFYSGLRCCFAAMAVDAARRYAAEHHDEGENHAADTALWLDDTAAERRAMEEHIRSPAYKELHRPALTNAAMGLYGGEPGFEKAHRVWVDPDRPHMKHIYNQTALAKNLRYARYGYFKRDMHILDIDKLVRHARMLPTPGRLLTDFLYQRVPLPDKSCAALIRFQRQQIEMLEEWERHASFQCAAEMFERLIVTNIPPVEVGVETHAEMVLCAAASGKWEEGWEVYTLRAREMEAESPGSFTLNTYFFDAVLTLCIAASRVDEGISIMEEVITRNLRPRATMLDKAMLLCAMGAESISKREETEGGTEQQLQLERKKFEQRGLELWALFDFYQLPRSTASVLSYMRMCCALEKPTLVLEAQSFADTAGILLSLECFYWLVYALRGVTDFGDYIMDVFSQLTPRGLTPDFVLFTLAFMHCALQRDGELALAVYDQHFIHMNINPTPEMTLLFIQSCAHCEEPRVSMLERCEKMLLRLEEVGSSVDYIVLIYDQFLELCGHLGAVASGFSMLKKLVGLGKPLTTRMLNSLLLANAYATPPNGSIAMTEEIVRLFSLLKLPPNKDTSICLGFCIETFGDSPSLNAFSAIVHAKCESGDDASLYDEDIPILQVPPNELRQLRTEWKLRPRDMVLRRFGQHTKLKGKEALDVGSMHGSVVPFGRTPGERLV</sequence>
<dbReference type="VEuPathDB" id="TriTrypDB:TCDM_03899"/>
<evidence type="ECO:0000313" key="3">
    <source>
        <dbReference type="Proteomes" id="UP000017861"/>
    </source>
</evidence>
<dbReference type="AlphaFoldDB" id="V5BMQ0"/>
<comment type="caution">
    <text evidence="2">The sequence shown here is derived from an EMBL/GenBank/DDBJ whole genome shotgun (WGS) entry which is preliminary data.</text>
</comment>
<accession>V5BMQ0</accession>
<feature type="transmembrane region" description="Helical" evidence="1">
    <location>
        <begin position="6"/>
        <end position="26"/>
    </location>
</feature>
<organism evidence="2 3">
    <name type="scientific">Trypanosoma cruzi Dm28c</name>
    <dbReference type="NCBI Taxonomy" id="1416333"/>
    <lineage>
        <taxon>Eukaryota</taxon>
        <taxon>Discoba</taxon>
        <taxon>Euglenozoa</taxon>
        <taxon>Kinetoplastea</taxon>
        <taxon>Metakinetoplastina</taxon>
        <taxon>Trypanosomatida</taxon>
        <taxon>Trypanosomatidae</taxon>
        <taxon>Trypanosoma</taxon>
        <taxon>Schizotrypanum</taxon>
    </lineage>
</organism>
<evidence type="ECO:0000256" key="1">
    <source>
        <dbReference type="SAM" id="Phobius"/>
    </source>
</evidence>
<gene>
    <name evidence="2" type="ORF">TCDM_03899</name>
</gene>
<keyword evidence="1" id="KW-0812">Transmembrane</keyword>
<keyword evidence="1" id="KW-0472">Membrane</keyword>